<protein>
    <recommendedName>
        <fullName evidence="6">Carboxylesterase type B domain-containing protein</fullName>
    </recommendedName>
</protein>
<dbReference type="PROSITE" id="PS00941">
    <property type="entry name" value="CARBOXYLESTERASE_B_2"/>
    <property type="match status" value="1"/>
</dbReference>
<dbReference type="PANTHER" id="PTHR43142:SF1">
    <property type="entry name" value="CARBOXYLIC ESTER HYDROLASE"/>
    <property type="match status" value="1"/>
</dbReference>
<name>A0ABP1Q5D1_9HEXA</name>
<evidence type="ECO:0000256" key="3">
    <source>
        <dbReference type="ARBA" id="ARBA00022801"/>
    </source>
</evidence>
<keyword evidence="3" id="KW-0378">Hydrolase</keyword>
<feature type="chain" id="PRO_5045784470" description="Carboxylesterase type B domain-containing protein" evidence="5">
    <location>
        <begin position="20"/>
        <end position="511"/>
    </location>
</feature>
<evidence type="ECO:0000256" key="1">
    <source>
        <dbReference type="ARBA" id="ARBA00005964"/>
    </source>
</evidence>
<dbReference type="SUPFAM" id="SSF53474">
    <property type="entry name" value="alpha/beta-Hydrolases"/>
    <property type="match status" value="1"/>
</dbReference>
<evidence type="ECO:0000259" key="6">
    <source>
        <dbReference type="Pfam" id="PF00135"/>
    </source>
</evidence>
<organism evidence="7 8">
    <name type="scientific">Orchesella dallaii</name>
    <dbReference type="NCBI Taxonomy" id="48710"/>
    <lineage>
        <taxon>Eukaryota</taxon>
        <taxon>Metazoa</taxon>
        <taxon>Ecdysozoa</taxon>
        <taxon>Arthropoda</taxon>
        <taxon>Hexapoda</taxon>
        <taxon>Collembola</taxon>
        <taxon>Entomobryomorpha</taxon>
        <taxon>Entomobryoidea</taxon>
        <taxon>Orchesellidae</taxon>
        <taxon>Orchesellinae</taxon>
        <taxon>Orchesella</taxon>
    </lineage>
</organism>
<feature type="signal peptide" evidence="5">
    <location>
        <begin position="1"/>
        <end position="19"/>
    </location>
</feature>
<evidence type="ECO:0000256" key="2">
    <source>
        <dbReference type="ARBA" id="ARBA00022487"/>
    </source>
</evidence>
<dbReference type="EMBL" id="CAXLJM020000022">
    <property type="protein sequence ID" value="CAL8087902.1"/>
    <property type="molecule type" value="Genomic_DNA"/>
</dbReference>
<evidence type="ECO:0000313" key="7">
    <source>
        <dbReference type="EMBL" id="CAL8087902.1"/>
    </source>
</evidence>
<evidence type="ECO:0000256" key="5">
    <source>
        <dbReference type="SAM" id="SignalP"/>
    </source>
</evidence>
<evidence type="ECO:0000313" key="8">
    <source>
        <dbReference type="Proteomes" id="UP001642540"/>
    </source>
</evidence>
<dbReference type="Pfam" id="PF00135">
    <property type="entry name" value="COesterase"/>
    <property type="match status" value="1"/>
</dbReference>
<proteinExistence type="inferred from homology"/>
<gene>
    <name evidence="7" type="ORF">ODALV1_LOCUS6887</name>
</gene>
<accession>A0ABP1Q5D1</accession>
<keyword evidence="4" id="KW-0325">Glycoprotein</keyword>
<dbReference type="InterPro" id="IPR029058">
    <property type="entry name" value="AB_hydrolase_fold"/>
</dbReference>
<evidence type="ECO:0000256" key="4">
    <source>
        <dbReference type="ARBA" id="ARBA00023180"/>
    </source>
</evidence>
<dbReference type="InterPro" id="IPR019819">
    <property type="entry name" value="Carboxylesterase_B_CS"/>
</dbReference>
<reference evidence="7 8" key="1">
    <citation type="submission" date="2024-08" db="EMBL/GenBank/DDBJ databases">
        <authorList>
            <person name="Cucini C."/>
            <person name="Frati F."/>
        </authorList>
    </citation>
    <scope>NUCLEOTIDE SEQUENCE [LARGE SCALE GENOMIC DNA]</scope>
</reference>
<sequence length="511" mass="58068">MGMSPAARFLGFLCSMISCEVLFPAPHVLPKVSLNYEHQPVLKTVYGEVKGYYLTSIKGRNIASFEKIPFAEKPEGPLRFANPEKKKPWLEPRDGTKKGPICIQMDPFKYFNIQGEEDCLYLNVYIPQLDKDQLLPIVVFIHGGFFGFGSGNYYGPSYLLDEDAILVTFNYRLGPLGFVSSGDDSAPGNFGLKDQAMALGWVIENVDRMGGDRNRIVLMGHDAGGVASHLHMMSPLTQDLFGAAISQSGNGFSHWAFTNSKNLTRRLAEDFWCPVGVSKDMIKCLRGISAKKLVSQQYQLYEFMEYPTVLFGPVIEHNHEDAFIIQPPEMLYAKGLVKSKPWLTGITKDEGEIFPLINNLGLMGNRRFLKELHKAVPTALNIEADKTSLIEDFYLGEFAKKYSFDGSETVPHLSNMFGDRFFNVPFKKALDIHTRHILDAPTYAYFFTYKGEHGLSEKLRFLSKDYGVMHYDDLQYLFNSTEYFQPIYTNHKDHIMSANMVNLWWNFIFHG</sequence>
<keyword evidence="8" id="KW-1185">Reference proteome</keyword>
<dbReference type="Proteomes" id="UP001642540">
    <property type="component" value="Unassembled WGS sequence"/>
</dbReference>
<keyword evidence="5" id="KW-0732">Signal</keyword>
<dbReference type="PANTHER" id="PTHR43142">
    <property type="entry name" value="CARBOXYLIC ESTER HYDROLASE"/>
    <property type="match status" value="1"/>
</dbReference>
<dbReference type="InterPro" id="IPR002018">
    <property type="entry name" value="CarbesteraseB"/>
</dbReference>
<keyword evidence="2" id="KW-0719">Serine esterase</keyword>
<dbReference type="Gene3D" id="3.40.50.1820">
    <property type="entry name" value="alpha/beta hydrolase"/>
    <property type="match status" value="1"/>
</dbReference>
<comment type="similarity">
    <text evidence="1">Belongs to the type-B carboxylesterase/lipase family.</text>
</comment>
<feature type="domain" description="Carboxylesterase type B" evidence="6">
    <location>
        <begin position="39"/>
        <end position="510"/>
    </location>
</feature>
<comment type="caution">
    <text evidence="7">The sequence shown here is derived from an EMBL/GenBank/DDBJ whole genome shotgun (WGS) entry which is preliminary data.</text>
</comment>